<sequence>MIGTLLLCIVWCAGGLYVGYALGSLRTAKSYTCEIQRLQEQLCKERLLHRMGVDKEPPSC</sequence>
<organism evidence="1 2">
    <name type="scientific">Pseudomonas aeruginosa</name>
    <dbReference type="NCBI Taxonomy" id="287"/>
    <lineage>
        <taxon>Bacteria</taxon>
        <taxon>Pseudomonadati</taxon>
        <taxon>Pseudomonadota</taxon>
        <taxon>Gammaproteobacteria</taxon>
        <taxon>Pseudomonadales</taxon>
        <taxon>Pseudomonadaceae</taxon>
        <taxon>Pseudomonas</taxon>
    </lineage>
</organism>
<reference evidence="2" key="1">
    <citation type="submission" date="2015-06" db="EMBL/GenBank/DDBJ databases">
        <authorList>
            <person name="Radhakrishnan Rajesh"/>
            <person name="Underwood Anthony"/>
            <person name="Al-Shahib Ali"/>
        </authorList>
    </citation>
    <scope>NUCLEOTIDE SEQUENCE [LARGE SCALE GENOMIC DNA]</scope>
    <source>
        <strain evidence="2">P19_London_7_VIM_2_05_10</strain>
    </source>
</reference>
<name>A0A5Q2X9R6_PSEAI</name>
<proteinExistence type="predicted"/>
<dbReference type="EMBL" id="CVVU01000219">
    <property type="protein sequence ID" value="CRP38155.1"/>
    <property type="molecule type" value="Genomic_DNA"/>
</dbReference>
<dbReference type="AlphaFoldDB" id="A0A5Q2X9R6"/>
<dbReference type="Proteomes" id="UP000045039">
    <property type="component" value="Unassembled WGS sequence"/>
</dbReference>
<gene>
    <name evidence="1" type="ORF">PAERUG_P19_London_7_VIM_2_05_10_04277</name>
</gene>
<accession>A0A5Q2X9R6</accession>
<evidence type="ECO:0000313" key="1">
    <source>
        <dbReference type="EMBL" id="CRP38155.1"/>
    </source>
</evidence>
<comment type="caution">
    <text evidence="1">The sequence shown here is derived from an EMBL/GenBank/DDBJ whole genome shotgun (WGS) entry which is preliminary data.</text>
</comment>
<protein>
    <submittedName>
        <fullName evidence="1">Uncharacterized protein</fullName>
    </submittedName>
</protein>
<evidence type="ECO:0000313" key="2">
    <source>
        <dbReference type="Proteomes" id="UP000045039"/>
    </source>
</evidence>